<accession>A0AAV7M0K5</accession>
<protein>
    <submittedName>
        <fullName evidence="2">Uncharacterized protein</fullName>
    </submittedName>
</protein>
<keyword evidence="3" id="KW-1185">Reference proteome</keyword>
<evidence type="ECO:0000256" key="1">
    <source>
        <dbReference type="SAM" id="MobiDB-lite"/>
    </source>
</evidence>
<feature type="region of interest" description="Disordered" evidence="1">
    <location>
        <begin position="1"/>
        <end position="125"/>
    </location>
</feature>
<feature type="compositionally biased region" description="Acidic residues" evidence="1">
    <location>
        <begin position="26"/>
        <end position="43"/>
    </location>
</feature>
<name>A0AAV7M0K5_PLEWA</name>
<evidence type="ECO:0000313" key="3">
    <source>
        <dbReference type="Proteomes" id="UP001066276"/>
    </source>
</evidence>
<gene>
    <name evidence="2" type="ORF">NDU88_006585</name>
</gene>
<dbReference type="AlphaFoldDB" id="A0AAV7M0K5"/>
<organism evidence="2 3">
    <name type="scientific">Pleurodeles waltl</name>
    <name type="common">Iberian ribbed newt</name>
    <dbReference type="NCBI Taxonomy" id="8319"/>
    <lineage>
        <taxon>Eukaryota</taxon>
        <taxon>Metazoa</taxon>
        <taxon>Chordata</taxon>
        <taxon>Craniata</taxon>
        <taxon>Vertebrata</taxon>
        <taxon>Euteleostomi</taxon>
        <taxon>Amphibia</taxon>
        <taxon>Batrachia</taxon>
        <taxon>Caudata</taxon>
        <taxon>Salamandroidea</taxon>
        <taxon>Salamandridae</taxon>
        <taxon>Pleurodelinae</taxon>
        <taxon>Pleurodeles</taxon>
    </lineage>
</organism>
<feature type="compositionally biased region" description="Gly residues" evidence="1">
    <location>
        <begin position="83"/>
        <end position="98"/>
    </location>
</feature>
<dbReference type="Proteomes" id="UP001066276">
    <property type="component" value="Chromosome 11"/>
</dbReference>
<proteinExistence type="predicted"/>
<feature type="compositionally biased region" description="Polar residues" evidence="1">
    <location>
        <begin position="46"/>
        <end position="57"/>
    </location>
</feature>
<feature type="compositionally biased region" description="Basic residues" evidence="1">
    <location>
        <begin position="1"/>
        <end position="10"/>
    </location>
</feature>
<comment type="caution">
    <text evidence="2">The sequence shown here is derived from an EMBL/GenBank/DDBJ whole genome shotgun (WGS) entry which is preliminary data.</text>
</comment>
<evidence type="ECO:0000313" key="2">
    <source>
        <dbReference type="EMBL" id="KAJ1093485.1"/>
    </source>
</evidence>
<sequence>MISRRTRRAWRSGPLGELGPWQGGPQEEEDQDEAEDQGDQEELDYQKTQEGNDQQVHYDQIRRPQCTQLEGHRAPGPVEPEPGGLGSGGPAGTGGRGGTVQPSLGSPGGREPQASEGQDAQNQEH</sequence>
<feature type="compositionally biased region" description="Polar residues" evidence="1">
    <location>
        <begin position="115"/>
        <end position="125"/>
    </location>
</feature>
<reference evidence="2" key="1">
    <citation type="journal article" date="2022" name="bioRxiv">
        <title>Sequencing and chromosome-scale assembly of the giantPleurodeles waltlgenome.</title>
        <authorList>
            <person name="Brown T."/>
            <person name="Elewa A."/>
            <person name="Iarovenko S."/>
            <person name="Subramanian E."/>
            <person name="Araus A.J."/>
            <person name="Petzold A."/>
            <person name="Susuki M."/>
            <person name="Suzuki K.-i.T."/>
            <person name="Hayashi T."/>
            <person name="Toyoda A."/>
            <person name="Oliveira C."/>
            <person name="Osipova E."/>
            <person name="Leigh N.D."/>
            <person name="Simon A."/>
            <person name="Yun M.H."/>
        </authorList>
    </citation>
    <scope>NUCLEOTIDE SEQUENCE</scope>
    <source>
        <strain evidence="2">20211129_DDA</strain>
        <tissue evidence="2">Liver</tissue>
    </source>
</reference>
<feature type="compositionally biased region" description="Low complexity" evidence="1">
    <location>
        <begin position="13"/>
        <end position="25"/>
    </location>
</feature>
<dbReference type="EMBL" id="JANPWB010000015">
    <property type="protein sequence ID" value="KAJ1093485.1"/>
    <property type="molecule type" value="Genomic_DNA"/>
</dbReference>